<dbReference type="GeneID" id="7837713"/>
<protein>
    <submittedName>
        <fullName evidence="1">Uncharacterized protein</fullName>
    </submittedName>
</protein>
<name>Q245R4_TETTS</name>
<evidence type="ECO:0000313" key="2">
    <source>
        <dbReference type="Proteomes" id="UP000009168"/>
    </source>
</evidence>
<dbReference type="KEGG" id="tet:TTHERM_00245860"/>
<sequence>MTLLKYYAHQMLLKSKKILTSKKNTNKQKNTHSIVNIQVYKLQVYLKIQQVQNSISNFFQFITNFQSNMWVYKRLFTSFQFVKNEQLFYIEDNNKDRLILNAKVSKLKNFYNQIGKKQCMDKSGLKFKKSFDLLGKEYCQLRNLCSQQKGEINKQKPNTQLLKHLD</sequence>
<organism evidence="1 2">
    <name type="scientific">Tetrahymena thermophila (strain SB210)</name>
    <dbReference type="NCBI Taxonomy" id="312017"/>
    <lineage>
        <taxon>Eukaryota</taxon>
        <taxon>Sar</taxon>
        <taxon>Alveolata</taxon>
        <taxon>Ciliophora</taxon>
        <taxon>Intramacronucleata</taxon>
        <taxon>Oligohymenophorea</taxon>
        <taxon>Hymenostomatida</taxon>
        <taxon>Tetrahymenina</taxon>
        <taxon>Tetrahymenidae</taxon>
        <taxon>Tetrahymena</taxon>
    </lineage>
</organism>
<dbReference type="Proteomes" id="UP000009168">
    <property type="component" value="Unassembled WGS sequence"/>
</dbReference>
<dbReference type="RefSeq" id="XP_001023814.1">
    <property type="nucleotide sequence ID" value="XM_001023814.1"/>
</dbReference>
<dbReference type="EMBL" id="GG662474">
    <property type="protein sequence ID" value="EAS03569.1"/>
    <property type="molecule type" value="Genomic_DNA"/>
</dbReference>
<dbReference type="HOGENOM" id="CLU_1606033_0_0_1"/>
<reference evidence="2" key="1">
    <citation type="journal article" date="2006" name="PLoS Biol.">
        <title>Macronuclear genome sequence of the ciliate Tetrahymena thermophila, a model eukaryote.</title>
        <authorList>
            <person name="Eisen J.A."/>
            <person name="Coyne R.S."/>
            <person name="Wu M."/>
            <person name="Wu D."/>
            <person name="Thiagarajan M."/>
            <person name="Wortman J.R."/>
            <person name="Badger J.H."/>
            <person name="Ren Q."/>
            <person name="Amedeo P."/>
            <person name="Jones K.M."/>
            <person name="Tallon L.J."/>
            <person name="Delcher A.L."/>
            <person name="Salzberg S.L."/>
            <person name="Silva J.C."/>
            <person name="Haas B.J."/>
            <person name="Majoros W.H."/>
            <person name="Farzad M."/>
            <person name="Carlton J.M."/>
            <person name="Smith R.K. Jr."/>
            <person name="Garg J."/>
            <person name="Pearlman R.E."/>
            <person name="Karrer K.M."/>
            <person name="Sun L."/>
            <person name="Manning G."/>
            <person name="Elde N.C."/>
            <person name="Turkewitz A.P."/>
            <person name="Asai D.J."/>
            <person name="Wilkes D.E."/>
            <person name="Wang Y."/>
            <person name="Cai H."/>
            <person name="Collins K."/>
            <person name="Stewart B.A."/>
            <person name="Lee S.R."/>
            <person name="Wilamowska K."/>
            <person name="Weinberg Z."/>
            <person name="Ruzzo W.L."/>
            <person name="Wloga D."/>
            <person name="Gaertig J."/>
            <person name="Frankel J."/>
            <person name="Tsao C.-C."/>
            <person name="Gorovsky M.A."/>
            <person name="Keeling P.J."/>
            <person name="Waller R.F."/>
            <person name="Patron N.J."/>
            <person name="Cherry J.M."/>
            <person name="Stover N.A."/>
            <person name="Krieger C.J."/>
            <person name="del Toro C."/>
            <person name="Ryder H.F."/>
            <person name="Williamson S.C."/>
            <person name="Barbeau R.A."/>
            <person name="Hamilton E.P."/>
            <person name="Orias E."/>
        </authorList>
    </citation>
    <scope>NUCLEOTIDE SEQUENCE [LARGE SCALE GENOMIC DNA]</scope>
    <source>
        <strain evidence="2">SB210</strain>
    </source>
</reference>
<dbReference type="InParanoid" id="Q245R4"/>
<proteinExistence type="predicted"/>
<gene>
    <name evidence="1" type="ORF">TTHERM_00245860</name>
</gene>
<evidence type="ECO:0000313" key="1">
    <source>
        <dbReference type="EMBL" id="EAS03569.1"/>
    </source>
</evidence>
<dbReference type="AlphaFoldDB" id="Q245R4"/>
<keyword evidence="2" id="KW-1185">Reference proteome</keyword>
<accession>Q245R4</accession>